<gene>
    <name evidence="3" type="ORF">N7530_008656</name>
</gene>
<dbReference type="OrthoDB" id="3687641at2759"/>
<dbReference type="InterPro" id="IPR021765">
    <property type="entry name" value="UstYa-like"/>
</dbReference>
<dbReference type="AlphaFoldDB" id="A0A9W9WPN6"/>
<dbReference type="Pfam" id="PF11807">
    <property type="entry name" value="UstYa"/>
    <property type="match status" value="1"/>
</dbReference>
<evidence type="ECO:0000313" key="4">
    <source>
        <dbReference type="Proteomes" id="UP001147760"/>
    </source>
</evidence>
<dbReference type="PANTHER" id="PTHR33365:SF4">
    <property type="entry name" value="CYCLOCHLOROTINE BIOSYNTHESIS PROTEIN O"/>
    <property type="match status" value="1"/>
</dbReference>
<comment type="caution">
    <text evidence="3">The sequence shown here is derived from an EMBL/GenBank/DDBJ whole genome shotgun (WGS) entry which is preliminary data.</text>
</comment>
<dbReference type="Proteomes" id="UP001147760">
    <property type="component" value="Unassembled WGS sequence"/>
</dbReference>
<comment type="pathway">
    <text evidence="1">Mycotoxin biosynthesis.</text>
</comment>
<reference evidence="3" key="1">
    <citation type="submission" date="2022-12" db="EMBL/GenBank/DDBJ databases">
        <authorList>
            <person name="Petersen C."/>
        </authorList>
    </citation>
    <scope>NUCLEOTIDE SEQUENCE</scope>
    <source>
        <strain evidence="3">IBT 17660</strain>
    </source>
</reference>
<name>A0A9W9WPN6_9EURO</name>
<dbReference type="EMBL" id="JAPWDO010000005">
    <property type="protein sequence ID" value="KAJ5471299.1"/>
    <property type="molecule type" value="Genomic_DNA"/>
</dbReference>
<proteinExistence type="inferred from homology"/>
<dbReference type="PANTHER" id="PTHR33365">
    <property type="entry name" value="YALI0B05434P"/>
    <property type="match status" value="1"/>
</dbReference>
<reference evidence="3" key="2">
    <citation type="journal article" date="2023" name="IMA Fungus">
        <title>Comparative genomic study of the Penicillium genus elucidates a diverse pangenome and 15 lateral gene transfer events.</title>
        <authorList>
            <person name="Petersen C."/>
            <person name="Sorensen T."/>
            <person name="Nielsen M.R."/>
            <person name="Sondergaard T.E."/>
            <person name="Sorensen J.L."/>
            <person name="Fitzpatrick D.A."/>
            <person name="Frisvad J.C."/>
            <person name="Nielsen K.L."/>
        </authorList>
    </citation>
    <scope>NUCLEOTIDE SEQUENCE</scope>
    <source>
        <strain evidence="3">IBT 17660</strain>
    </source>
</reference>
<accession>A0A9W9WPN6</accession>
<keyword evidence="4" id="KW-1185">Reference proteome</keyword>
<comment type="similarity">
    <text evidence="2">Belongs to the ustYa family.</text>
</comment>
<evidence type="ECO:0000256" key="1">
    <source>
        <dbReference type="ARBA" id="ARBA00004685"/>
    </source>
</evidence>
<sequence length="554" mass="63734">MMQIPTRSAPPVDMGSFPFAFRPNVAIPEYRWWEDEAINMLWAYDFNDISQAIRFGLFHDEPSPRSSLLSRNMQFIHELLLAASKPYEHCRLSELSHPQKVEEILLRSSIPQRPLLTWNWIPTISGVSSDPRTIALEIEAESYFHFQHIAFEDIVRSALGYKAVSVEWFFQQHTSLYALLADHLRMYPEELLLYLKIENHLRARSPFAHHAVSQCIMAIQPDGNHDMPSHDTPEFAFIAIPIQQLFKTRSSSLSTIFKVLSVLARVWVPFYNQRNLAYVGLEREPDVESDEDITAQKPSRSTLLIRALSPNAWSFVAFVLLTMLIGNFSRCGCDFKDSISIWAMPNSDMAGPLLRFEKRRFTNAIRHDSNGNLYSSINPYELQYAGLPTPEIDKNWNELIGGRYFRLEASEVLLLNQDSKLPALMEMYSNERITKEGFYGGPDVLHSLHCLNAIRKHLDVDYYADSMDLPPEYRRIHIDHCVDHLRQALLCHGDLTPVTMKPVSANTSLPYSVTFYLGQTEREHTCRSAEAIRDWVTARGQRTGRIEPHHPNLS</sequence>
<evidence type="ECO:0000256" key="2">
    <source>
        <dbReference type="ARBA" id="ARBA00035112"/>
    </source>
</evidence>
<protein>
    <recommendedName>
        <fullName evidence="5">Cyclochlorotine biosynthesis protein O</fullName>
    </recommendedName>
</protein>
<organism evidence="3 4">
    <name type="scientific">Penicillium desertorum</name>
    <dbReference type="NCBI Taxonomy" id="1303715"/>
    <lineage>
        <taxon>Eukaryota</taxon>
        <taxon>Fungi</taxon>
        <taxon>Dikarya</taxon>
        <taxon>Ascomycota</taxon>
        <taxon>Pezizomycotina</taxon>
        <taxon>Eurotiomycetes</taxon>
        <taxon>Eurotiomycetidae</taxon>
        <taxon>Eurotiales</taxon>
        <taxon>Aspergillaceae</taxon>
        <taxon>Penicillium</taxon>
    </lineage>
</organism>
<evidence type="ECO:0000313" key="3">
    <source>
        <dbReference type="EMBL" id="KAJ5471299.1"/>
    </source>
</evidence>
<evidence type="ECO:0008006" key="5">
    <source>
        <dbReference type="Google" id="ProtNLM"/>
    </source>
</evidence>
<dbReference type="GO" id="GO:0043386">
    <property type="term" value="P:mycotoxin biosynthetic process"/>
    <property type="evidence" value="ECO:0007669"/>
    <property type="project" value="InterPro"/>
</dbReference>